<feature type="non-terminal residue" evidence="1">
    <location>
        <position position="457"/>
    </location>
</feature>
<name>A0ACC1HPY6_9FUNG</name>
<protein>
    <submittedName>
        <fullName evidence="1">Uncharacterized protein</fullName>
    </submittedName>
</protein>
<comment type="caution">
    <text evidence="1">The sequence shown here is derived from an EMBL/GenBank/DDBJ whole genome shotgun (WGS) entry which is preliminary data.</text>
</comment>
<dbReference type="EMBL" id="JAMZIH010001238">
    <property type="protein sequence ID" value="KAJ1678366.1"/>
    <property type="molecule type" value="Genomic_DNA"/>
</dbReference>
<gene>
    <name evidence="1" type="ORF">EV182_004194</name>
</gene>
<proteinExistence type="predicted"/>
<reference evidence="1" key="1">
    <citation type="submission" date="2022-06" db="EMBL/GenBank/DDBJ databases">
        <title>Phylogenomic reconstructions and comparative analyses of Kickxellomycotina fungi.</title>
        <authorList>
            <person name="Reynolds N.K."/>
            <person name="Stajich J.E."/>
            <person name="Barry K."/>
            <person name="Grigoriev I.V."/>
            <person name="Crous P."/>
            <person name="Smith M.E."/>
        </authorList>
    </citation>
    <scope>NUCLEOTIDE SEQUENCE</scope>
    <source>
        <strain evidence="1">RSA 2271</strain>
    </source>
</reference>
<keyword evidence="2" id="KW-1185">Reference proteome</keyword>
<organism evidence="1 2">
    <name type="scientific">Spiromyces aspiralis</name>
    <dbReference type="NCBI Taxonomy" id="68401"/>
    <lineage>
        <taxon>Eukaryota</taxon>
        <taxon>Fungi</taxon>
        <taxon>Fungi incertae sedis</taxon>
        <taxon>Zoopagomycota</taxon>
        <taxon>Kickxellomycotina</taxon>
        <taxon>Kickxellomycetes</taxon>
        <taxon>Kickxellales</taxon>
        <taxon>Kickxellaceae</taxon>
        <taxon>Spiromyces</taxon>
    </lineage>
</organism>
<sequence length="457" mass="52766">MRESNFSFPSLNKACVSITSALYDRRALDCTAVLPLVNSLSHLNYLTTSSARIRDIITTDGGLERLIRILHKTKVTRDTLHSWQWTMAFQCIINMGIRGTIDIRKRIVEVGIVPVLVEIFDAHLLQLRVSTLEDELQAAAQHLDQHHAHAHNPQCPTKSRPDSLDIDANQPSNLRLSDPSPNNMPGHNQSPLSASIQLAALRNQLSTTTSSSSLPVEISPPSPERIAVSRRELERQLATARDLLASYQYIMFRAEDVFLSLQLLGFISKYSELRTMLSHSRVYRINGSIPWIFDPNARFINVFQLVEKFTYLSNCEHIREWARIVMNNSCRKDENRGGIRRCANFRCQKWERYPRQFAKCRKCRRAKYCSKKCQSEAWRSGHRFWCSERQSSGPDTMTVPPVTIFSMQQQQQQQQQQHQNQQLQLQLQQQQRQQQQQMHTSAFQLSPQQQTQTQQPL</sequence>
<evidence type="ECO:0000313" key="2">
    <source>
        <dbReference type="Proteomes" id="UP001145114"/>
    </source>
</evidence>
<dbReference type="Proteomes" id="UP001145114">
    <property type="component" value="Unassembled WGS sequence"/>
</dbReference>
<accession>A0ACC1HPY6</accession>
<evidence type="ECO:0000313" key="1">
    <source>
        <dbReference type="EMBL" id="KAJ1678366.1"/>
    </source>
</evidence>